<dbReference type="PRINTS" id="PR01950">
    <property type="entry name" value="LANCSUPER"/>
</dbReference>
<evidence type="ECO:0000313" key="1">
    <source>
        <dbReference type="EMBL" id="TQR98634.1"/>
    </source>
</evidence>
<gene>
    <name evidence="1" type="ORF">FKV70_10640</name>
</gene>
<evidence type="ECO:0008006" key="3">
    <source>
        <dbReference type="Google" id="ProtNLM"/>
    </source>
</evidence>
<sequence>MKAASAVSTQWIPLSGEVRKQVAQVLQAIVQRYKDPDQVRAQMKQVPGQVIEGKQVARWSDTSFSGGFTGICVLMGQLDQLYPDNGWDMVGHSYLQKIQQVIEQQGIHTLSLYSGLAGILLGVRALSRKNTRYQGMLDTLASWFEEAVLNYVEICKNQWKEGQLRISQYDTIEGLTGIARVVLAFSDRPQMKIIWQRIVEVFHIFCGEKDYQGHRIPAWHILSANQFLEHEKVQYPNGNFNLGLSHGISGPLAFLSLSQLQGMTTEAMRADLRRLTEWICRWRVSGEAGTLWPGRVAVEEVLQGELHPSSIRDPWDSWCYGVPGIARSIWLAGQAMHNQEWSAIGLQAYVDIENRIQTMGGLTASTLCHGIGGLLHMVQRMYSDTGHVKLGAIRDELVVAVLDKYAAESKFGYYDEYFVNGKYEQVDEAGFLTGTAGVALVLASLLCEESPDWDMALLIR</sequence>
<dbReference type="Gene3D" id="1.50.10.20">
    <property type="match status" value="1"/>
</dbReference>
<reference evidence="1 2" key="1">
    <citation type="submission" date="2019-07" db="EMBL/GenBank/DDBJ databases">
        <title>Paenibacillus ottowii sp. nov. isolated from a fermentation system processing bovine manure.</title>
        <authorList>
            <person name="Velazquez L.F."/>
            <person name="Rajbanshi S."/>
            <person name="Guan S."/>
            <person name="Hinchee M."/>
            <person name="Welsh A."/>
        </authorList>
    </citation>
    <scope>NUCLEOTIDE SEQUENCE [LARGE SCALE GENOMIC DNA]</scope>
    <source>
        <strain evidence="1 2">MS2379</strain>
    </source>
</reference>
<dbReference type="SUPFAM" id="SSF158745">
    <property type="entry name" value="LanC-like"/>
    <property type="match status" value="1"/>
</dbReference>
<proteinExistence type="predicted"/>
<evidence type="ECO:0000313" key="2">
    <source>
        <dbReference type="Proteomes" id="UP000319219"/>
    </source>
</evidence>
<dbReference type="InterPro" id="IPR007822">
    <property type="entry name" value="LANC-like"/>
</dbReference>
<protein>
    <recommendedName>
        <fullName evidence="3">Lanthionine synthetase C family protein</fullName>
    </recommendedName>
</protein>
<dbReference type="Proteomes" id="UP000319219">
    <property type="component" value="Unassembled WGS sequence"/>
</dbReference>
<dbReference type="RefSeq" id="WP_142612816.1">
    <property type="nucleotide sequence ID" value="NZ_VIJZ01000004.1"/>
</dbReference>
<name>A0ABY3B6J2_9BACL</name>
<dbReference type="EMBL" id="VIJZ01000004">
    <property type="protein sequence ID" value="TQR98634.1"/>
    <property type="molecule type" value="Genomic_DNA"/>
</dbReference>
<dbReference type="PRINTS" id="PR01955">
    <property type="entry name" value="LANCFRANKIA"/>
</dbReference>
<dbReference type="SMART" id="SM01260">
    <property type="entry name" value="LANC_like"/>
    <property type="match status" value="1"/>
</dbReference>
<organism evidence="1 2">
    <name type="scientific">Paenibacillus ottowii</name>
    <dbReference type="NCBI Taxonomy" id="2315729"/>
    <lineage>
        <taxon>Bacteria</taxon>
        <taxon>Bacillati</taxon>
        <taxon>Bacillota</taxon>
        <taxon>Bacilli</taxon>
        <taxon>Bacillales</taxon>
        <taxon>Paenibacillaceae</taxon>
        <taxon>Paenibacillus</taxon>
    </lineage>
</organism>
<comment type="caution">
    <text evidence="1">The sequence shown here is derived from an EMBL/GenBank/DDBJ whole genome shotgun (WGS) entry which is preliminary data.</text>
</comment>
<dbReference type="CDD" id="cd04793">
    <property type="entry name" value="LanC"/>
    <property type="match status" value="1"/>
</dbReference>
<dbReference type="Pfam" id="PF05147">
    <property type="entry name" value="LANC_like"/>
    <property type="match status" value="1"/>
</dbReference>
<dbReference type="InterPro" id="IPR033889">
    <property type="entry name" value="LanC"/>
</dbReference>
<keyword evidence="2" id="KW-1185">Reference proteome</keyword>
<accession>A0ABY3B6J2</accession>